<feature type="compositionally biased region" description="Basic residues" evidence="1">
    <location>
        <begin position="450"/>
        <end position="459"/>
    </location>
</feature>
<accession>A0A8H7TL78</accession>
<feature type="region of interest" description="Disordered" evidence="1">
    <location>
        <begin position="1"/>
        <end position="47"/>
    </location>
</feature>
<dbReference type="Proteomes" id="UP000664132">
    <property type="component" value="Unassembled WGS sequence"/>
</dbReference>
<dbReference type="OrthoDB" id="10254945at2759"/>
<comment type="caution">
    <text evidence="2">The sequence shown here is derived from an EMBL/GenBank/DDBJ whole genome shotgun (WGS) entry which is preliminary data.</text>
</comment>
<dbReference type="EMBL" id="JAFJYH010000068">
    <property type="protein sequence ID" value="KAG4421292.1"/>
    <property type="molecule type" value="Genomic_DNA"/>
</dbReference>
<evidence type="ECO:0000256" key="1">
    <source>
        <dbReference type="SAM" id="MobiDB-lite"/>
    </source>
</evidence>
<feature type="compositionally biased region" description="Pro residues" evidence="1">
    <location>
        <begin position="33"/>
        <end position="43"/>
    </location>
</feature>
<evidence type="ECO:0000313" key="2">
    <source>
        <dbReference type="EMBL" id="KAG4421292.1"/>
    </source>
</evidence>
<proteinExistence type="predicted"/>
<gene>
    <name evidence="2" type="ORF">IFR04_005594</name>
</gene>
<name>A0A8H7TL78_9HELO</name>
<organism evidence="2 3">
    <name type="scientific">Cadophora malorum</name>
    <dbReference type="NCBI Taxonomy" id="108018"/>
    <lineage>
        <taxon>Eukaryota</taxon>
        <taxon>Fungi</taxon>
        <taxon>Dikarya</taxon>
        <taxon>Ascomycota</taxon>
        <taxon>Pezizomycotina</taxon>
        <taxon>Leotiomycetes</taxon>
        <taxon>Helotiales</taxon>
        <taxon>Ploettnerulaceae</taxon>
        <taxon>Cadophora</taxon>
    </lineage>
</organism>
<reference evidence="2" key="1">
    <citation type="submission" date="2021-02" db="EMBL/GenBank/DDBJ databases">
        <title>Genome sequence Cadophora malorum strain M34.</title>
        <authorList>
            <person name="Stefanovic E."/>
            <person name="Vu D."/>
            <person name="Scully C."/>
            <person name="Dijksterhuis J."/>
            <person name="Roader J."/>
            <person name="Houbraken J."/>
        </authorList>
    </citation>
    <scope>NUCLEOTIDE SEQUENCE</scope>
    <source>
        <strain evidence="2">M34</strain>
    </source>
</reference>
<keyword evidence="3" id="KW-1185">Reference proteome</keyword>
<protein>
    <submittedName>
        <fullName evidence="2">Uncharacterized protein</fullName>
    </submittedName>
</protein>
<feature type="region of interest" description="Disordered" evidence="1">
    <location>
        <begin position="435"/>
        <end position="459"/>
    </location>
</feature>
<evidence type="ECO:0000313" key="3">
    <source>
        <dbReference type="Proteomes" id="UP000664132"/>
    </source>
</evidence>
<sequence length="459" mass="52097">MNDSTAKLGDPGRSLPHRPIRAVVGRLNRSPKPEPAAAPPPEPKSGLSYNIRHCNRNPIEQWPAGQNLTEAQEAENKLHVEYIKSKLWGFAINQLQDAGIWDDPNLIPSDLHRLDCMHPIYGYEMWETGQTCEDTGNGFPGKWDVRGYEAVREALKPSFYLASLLLTNSATWTWFNAFLFSPRKEFTPANLKDTKDGCKRSKIMYRTFEFRPRDVISVQHSRETFETYAVSLRAKIRLCIKSAVLRAETAGNDKLNIQQVSFWEAQVSKYGVDALKSERIIGSRMTKADRLGDFMIATIAESYGAIADNINMALRQQQIFTHLTAGQPMDVDQDELDQENKILNEVLTEYKYSPEIDNSRLLDELTGSKYPEIRLTARLAVVTNPNINTSGRKRLCSTVQAEAKVLAARDGTDEKWSEYVQITTTELEGIRRHKEIKRKREEDGLDSLRAAKHPRLGSQ</sequence>
<dbReference type="AlphaFoldDB" id="A0A8H7TL78"/>